<accession>A0AAV9AFI6</accession>
<name>A0AAV9AFI6_ACOGR</name>
<reference evidence="1" key="2">
    <citation type="submission" date="2023-06" db="EMBL/GenBank/DDBJ databases">
        <authorList>
            <person name="Ma L."/>
            <person name="Liu K.-W."/>
            <person name="Li Z."/>
            <person name="Hsiao Y.-Y."/>
            <person name="Qi Y."/>
            <person name="Fu T."/>
            <person name="Tang G."/>
            <person name="Zhang D."/>
            <person name="Sun W.-H."/>
            <person name="Liu D.-K."/>
            <person name="Li Y."/>
            <person name="Chen G.-Z."/>
            <person name="Liu X.-D."/>
            <person name="Liao X.-Y."/>
            <person name="Jiang Y.-T."/>
            <person name="Yu X."/>
            <person name="Hao Y."/>
            <person name="Huang J."/>
            <person name="Zhao X.-W."/>
            <person name="Ke S."/>
            <person name="Chen Y.-Y."/>
            <person name="Wu W.-L."/>
            <person name="Hsu J.-L."/>
            <person name="Lin Y.-F."/>
            <person name="Huang M.-D."/>
            <person name="Li C.-Y."/>
            <person name="Huang L."/>
            <person name="Wang Z.-W."/>
            <person name="Zhao X."/>
            <person name="Zhong W.-Y."/>
            <person name="Peng D.-H."/>
            <person name="Ahmad S."/>
            <person name="Lan S."/>
            <person name="Zhang J.-S."/>
            <person name="Tsai W.-C."/>
            <person name="Van De Peer Y."/>
            <person name="Liu Z.-J."/>
        </authorList>
    </citation>
    <scope>NUCLEOTIDE SEQUENCE</scope>
    <source>
        <strain evidence="1">SCP</strain>
        <tissue evidence="1">Leaves</tissue>
    </source>
</reference>
<keyword evidence="2" id="KW-1185">Reference proteome</keyword>
<comment type="caution">
    <text evidence="1">The sequence shown here is derived from an EMBL/GenBank/DDBJ whole genome shotgun (WGS) entry which is preliminary data.</text>
</comment>
<evidence type="ECO:0000313" key="1">
    <source>
        <dbReference type="EMBL" id="KAK1262909.1"/>
    </source>
</evidence>
<dbReference type="EMBL" id="JAUJYN010000009">
    <property type="protein sequence ID" value="KAK1262909.1"/>
    <property type="molecule type" value="Genomic_DNA"/>
</dbReference>
<organism evidence="1 2">
    <name type="scientific">Acorus gramineus</name>
    <name type="common">Dwarf sweet flag</name>
    <dbReference type="NCBI Taxonomy" id="55184"/>
    <lineage>
        <taxon>Eukaryota</taxon>
        <taxon>Viridiplantae</taxon>
        <taxon>Streptophyta</taxon>
        <taxon>Embryophyta</taxon>
        <taxon>Tracheophyta</taxon>
        <taxon>Spermatophyta</taxon>
        <taxon>Magnoliopsida</taxon>
        <taxon>Liliopsida</taxon>
        <taxon>Acoraceae</taxon>
        <taxon>Acorus</taxon>
    </lineage>
</organism>
<sequence length="123" mass="14125">MIRVIRFEIGASNVTCVFLEDLLIQFRELSRLGEHVNFRVCMDIMDLLYETEETSMLYESPHSLAASVLVLCLKPTKLASSKERCVHLAVKLVTCYKEEDIGALVKYILKHVMKLTEKQAIDF</sequence>
<gene>
    <name evidence="1" type="ORF">QJS04_geneDACA017407</name>
</gene>
<reference evidence="1" key="1">
    <citation type="journal article" date="2023" name="Nat. Commun.">
        <title>Diploid and tetraploid genomes of Acorus and the evolution of monocots.</title>
        <authorList>
            <person name="Ma L."/>
            <person name="Liu K.W."/>
            <person name="Li Z."/>
            <person name="Hsiao Y.Y."/>
            <person name="Qi Y."/>
            <person name="Fu T."/>
            <person name="Tang G.D."/>
            <person name="Zhang D."/>
            <person name="Sun W.H."/>
            <person name="Liu D.K."/>
            <person name="Li Y."/>
            <person name="Chen G.Z."/>
            <person name="Liu X.D."/>
            <person name="Liao X.Y."/>
            <person name="Jiang Y.T."/>
            <person name="Yu X."/>
            <person name="Hao Y."/>
            <person name="Huang J."/>
            <person name="Zhao X.W."/>
            <person name="Ke S."/>
            <person name="Chen Y.Y."/>
            <person name="Wu W.L."/>
            <person name="Hsu J.L."/>
            <person name="Lin Y.F."/>
            <person name="Huang M.D."/>
            <person name="Li C.Y."/>
            <person name="Huang L."/>
            <person name="Wang Z.W."/>
            <person name="Zhao X."/>
            <person name="Zhong W.Y."/>
            <person name="Peng D.H."/>
            <person name="Ahmad S."/>
            <person name="Lan S."/>
            <person name="Zhang J.S."/>
            <person name="Tsai W.C."/>
            <person name="Van de Peer Y."/>
            <person name="Liu Z.J."/>
        </authorList>
    </citation>
    <scope>NUCLEOTIDE SEQUENCE</scope>
    <source>
        <strain evidence="1">SCP</strain>
    </source>
</reference>
<proteinExistence type="predicted"/>
<dbReference type="AlphaFoldDB" id="A0AAV9AFI6"/>
<evidence type="ECO:0000313" key="2">
    <source>
        <dbReference type="Proteomes" id="UP001179952"/>
    </source>
</evidence>
<protein>
    <submittedName>
        <fullName evidence="1">Cyclin-J18</fullName>
    </submittedName>
</protein>
<dbReference type="Proteomes" id="UP001179952">
    <property type="component" value="Unassembled WGS sequence"/>
</dbReference>